<keyword evidence="1" id="KW-0614">Plasmid</keyword>
<sequence length="258" mass="28012">MLSVERMDEIARLAIHLNQIKGCAAVTSSGETIMHHTLVEQITSALHDLTSQLQNATVYAPGPTDERKAFEDWLAVDYSADQSGAISDEEEKAYIAGIWHVWQARAALSKIRPSSPVLHPAIPAFAVPEGFLLAPKQLTEEIGFAVMAGVHPDDYAAMMAQAPRINVECEHVGYVTNDRRMLIFKDSPNMLPEDTSGLDKLVVLKAALPAPQYKAMPREMTDDIGEAIAKEARCCGGIALCIYEAALGAEPEGKPDES</sequence>
<dbReference type="EMBL" id="CP093256">
    <property type="protein sequence ID" value="UNH40652.1"/>
    <property type="molecule type" value="Genomic_DNA"/>
</dbReference>
<evidence type="ECO:0000313" key="2">
    <source>
        <dbReference type="Proteomes" id="UP000829420"/>
    </source>
</evidence>
<protein>
    <submittedName>
        <fullName evidence="1">Uncharacterized protein</fullName>
    </submittedName>
</protein>
<name>A0ACD3YBV7_9GAMM</name>
<organism evidence="1 2">
    <name type="scientific">Moellerella wisconsensis</name>
    <dbReference type="NCBI Taxonomy" id="158849"/>
    <lineage>
        <taxon>Bacteria</taxon>
        <taxon>Pseudomonadati</taxon>
        <taxon>Pseudomonadota</taxon>
        <taxon>Gammaproteobacteria</taxon>
        <taxon>Enterobacterales</taxon>
        <taxon>Morganellaceae</taxon>
        <taxon>Moellerella</taxon>
    </lineage>
</organism>
<accession>A0ACD3YBV7</accession>
<gene>
    <name evidence="1" type="ORF">MNY70_17595</name>
</gene>
<keyword evidence="2" id="KW-1185">Reference proteome</keyword>
<dbReference type="Proteomes" id="UP000829420">
    <property type="component" value="Plasmid pW1-a"/>
</dbReference>
<evidence type="ECO:0000313" key="1">
    <source>
        <dbReference type="EMBL" id="UNH40652.1"/>
    </source>
</evidence>
<proteinExistence type="predicted"/>
<reference evidence="1" key="1">
    <citation type="submission" date="2022-03" db="EMBL/GenBank/DDBJ databases">
        <title>ESBL-producing Moellerella wisconsensis and Escherichia marmotae isolated from wild game meat.</title>
        <authorList>
            <person name="Biggel M."/>
        </authorList>
    </citation>
    <scope>NUCLEOTIDE SEQUENCE</scope>
    <source>
        <strain evidence="1">W1</strain>
    </source>
</reference>
<geneLocation type="plasmid" evidence="1 2">
    <name>pW1-a</name>
</geneLocation>